<feature type="region of interest" description="Disordered" evidence="12">
    <location>
        <begin position="519"/>
        <end position="611"/>
    </location>
</feature>
<evidence type="ECO:0000256" key="7">
    <source>
        <dbReference type="ARBA" id="ARBA00022691"/>
    </source>
</evidence>
<dbReference type="InterPro" id="IPR035979">
    <property type="entry name" value="RBD_domain_sf"/>
</dbReference>
<dbReference type="Pfam" id="PF00076">
    <property type="entry name" value="RRM_1"/>
    <property type="match status" value="1"/>
</dbReference>
<dbReference type="InterPro" id="IPR027492">
    <property type="entry name" value="RNA_MTrfase_RlmN"/>
</dbReference>
<dbReference type="InterPro" id="IPR013785">
    <property type="entry name" value="Aldolase_TIM"/>
</dbReference>
<dbReference type="Gene3D" id="3.30.70.330">
    <property type="match status" value="1"/>
</dbReference>
<dbReference type="GO" id="GO:0070475">
    <property type="term" value="P:rRNA base methylation"/>
    <property type="evidence" value="ECO:0007669"/>
    <property type="project" value="InterPro"/>
</dbReference>
<protein>
    <submittedName>
        <fullName evidence="15">Uncharacterized protein</fullName>
    </submittedName>
</protein>
<dbReference type="GO" id="GO:0051539">
    <property type="term" value="F:4 iron, 4 sulfur cluster binding"/>
    <property type="evidence" value="ECO:0007669"/>
    <property type="project" value="UniProtKB-KW"/>
</dbReference>
<dbReference type="FunFam" id="3.20.20.70:FF:000014">
    <property type="entry name" value="Probable dual-specificity RNA methyltransferase RlmN"/>
    <property type="match status" value="1"/>
</dbReference>
<dbReference type="PANTHER" id="PTHR30544">
    <property type="entry name" value="23S RRNA METHYLTRANSFERASE"/>
    <property type="match status" value="1"/>
</dbReference>
<name>A0A8T2Y8Z8_POPDE</name>
<sequence length="729" mass="82431">MRPRSVTVISSRSLSTTTSSSSTPSRASQVDPHVLLGMSEPELQQLATDLGQQSYRGKQLHHLIYQRKVKEIQDFSQLPLVFRNDLQEAGWKVGRSPIFQTVTAADGTVKLLIRLEDNRLIETVGIPVEDEKGSMRLTACVSSQVGCPLRCSFCATGKGGFSRNLQRHEIVEQVLAVEEIFKHRVTNVVFMGMGEPMLNLKSVLEAHRCLNKDVQIGQRMITISTVGVPNTIKKLASHKLQSTLALSLHAPNQKLRETIVPSAKSYPLDAIMKDCKEYFLETSRRVSFEYALLAGVNDRVEHAKELAELLHQWGRGHHVNLIPFNPIQGSDYKRPHKKAIQAFAAVLESRKVTRMLQSHADANQSLVGCVSDGISHLSLPQSARILLLDDQASYIMRRYSPPYYSSPRRGHGGRGRSPPRRGRGGGGGRYGRSKDQNSGSLLVRNIPRDCRPEELRGIFERFGVVRDVYIPKDYHTGEPRGFGFVQFVEPSDAMEAQRHMNGQVFAGRQMFVVVAAETRKRPEEMRHRARVRGPADHGGRSSYSRRSRSRSFSRSPRHYHVSRSRYRSRSYSPAPQRRDYSRSPERRYADHLRSPRGPPPERDGGHSCRLYSPHYGHGDDLNKNNNGFGKNAAHVFRPCKKTKHFICYFSVEVNLEGDECTLKSVYAYKLTQISLRCMHLNDKRKHVHYRKLAYDFVEARAWRPSPGRPSSSPSGSRTTSADLSPRHAR</sequence>
<comment type="cofactor">
    <cofactor evidence="1">
        <name>[4Fe-4S] cluster</name>
        <dbReference type="ChEBI" id="CHEBI:49883"/>
    </cofactor>
</comment>
<dbReference type="Proteomes" id="UP000807159">
    <property type="component" value="Chromosome 8"/>
</dbReference>
<evidence type="ECO:0000256" key="11">
    <source>
        <dbReference type="PROSITE-ProRule" id="PRU00176"/>
    </source>
</evidence>
<dbReference type="SUPFAM" id="SSF54928">
    <property type="entry name" value="RNA-binding domain, RBD"/>
    <property type="match status" value="1"/>
</dbReference>
<dbReference type="GO" id="GO:0008168">
    <property type="term" value="F:methyltransferase activity"/>
    <property type="evidence" value="ECO:0007669"/>
    <property type="project" value="UniProtKB-KW"/>
</dbReference>
<comment type="caution">
    <text evidence="15">The sequence shown here is derived from an EMBL/GenBank/DDBJ whole genome shotgun (WGS) entry which is preliminary data.</text>
</comment>
<proteinExistence type="inferred from homology"/>
<feature type="domain" description="RRM" evidence="13">
    <location>
        <begin position="439"/>
        <end position="517"/>
    </location>
</feature>
<feature type="region of interest" description="Disordered" evidence="12">
    <location>
        <begin position="702"/>
        <end position="729"/>
    </location>
</feature>
<feature type="region of interest" description="Disordered" evidence="12">
    <location>
        <begin position="1"/>
        <end position="29"/>
    </location>
</feature>
<keyword evidence="5" id="KW-0489">Methyltransferase</keyword>
<dbReference type="FunFam" id="1.10.150.530:FF:000009">
    <property type="entry name" value="Putative dual-specificity RNA methyltransferase RlmN"/>
    <property type="match status" value="1"/>
</dbReference>
<evidence type="ECO:0000256" key="9">
    <source>
        <dbReference type="ARBA" id="ARBA00023004"/>
    </source>
</evidence>
<dbReference type="PROSITE" id="PS51918">
    <property type="entry name" value="RADICAL_SAM"/>
    <property type="match status" value="1"/>
</dbReference>
<organism evidence="15 16">
    <name type="scientific">Populus deltoides</name>
    <name type="common">Eastern poplar</name>
    <name type="synonym">Eastern cottonwood</name>
    <dbReference type="NCBI Taxonomy" id="3696"/>
    <lineage>
        <taxon>Eukaryota</taxon>
        <taxon>Viridiplantae</taxon>
        <taxon>Streptophyta</taxon>
        <taxon>Embryophyta</taxon>
        <taxon>Tracheophyta</taxon>
        <taxon>Spermatophyta</taxon>
        <taxon>Magnoliopsida</taxon>
        <taxon>eudicotyledons</taxon>
        <taxon>Gunneridae</taxon>
        <taxon>Pentapetalae</taxon>
        <taxon>rosids</taxon>
        <taxon>fabids</taxon>
        <taxon>Malpighiales</taxon>
        <taxon>Salicaceae</taxon>
        <taxon>Saliceae</taxon>
        <taxon>Populus</taxon>
    </lineage>
</organism>
<dbReference type="SUPFAM" id="SSF102114">
    <property type="entry name" value="Radical SAM enzymes"/>
    <property type="match status" value="1"/>
</dbReference>
<evidence type="ECO:0000313" key="15">
    <source>
        <dbReference type="EMBL" id="KAH8501539.1"/>
    </source>
</evidence>
<keyword evidence="9" id="KW-0408">Iron</keyword>
<dbReference type="HAMAP" id="MF_01849">
    <property type="entry name" value="RNA_methyltr_RlmN"/>
    <property type="match status" value="1"/>
</dbReference>
<keyword evidence="2" id="KW-0004">4Fe-4S</keyword>
<keyword evidence="8" id="KW-0479">Metal-binding</keyword>
<feature type="domain" description="Radical SAM core" evidence="14">
    <location>
        <begin position="133"/>
        <end position="365"/>
    </location>
</feature>
<keyword evidence="4" id="KW-0698">rRNA processing</keyword>
<feature type="compositionally biased region" description="Low complexity" evidence="12">
    <location>
        <begin position="703"/>
        <end position="720"/>
    </location>
</feature>
<dbReference type="EMBL" id="JACEGQ020000008">
    <property type="protein sequence ID" value="KAH8501539.1"/>
    <property type="molecule type" value="Genomic_DNA"/>
</dbReference>
<keyword evidence="3" id="KW-0963">Cytoplasm</keyword>
<evidence type="ECO:0000256" key="5">
    <source>
        <dbReference type="ARBA" id="ARBA00022603"/>
    </source>
</evidence>
<reference evidence="15" key="1">
    <citation type="journal article" date="2021" name="J. Hered.">
        <title>Genome Assembly of Salicaceae Populus deltoides (Eastern Cottonwood) I-69 Based on Nanopore Sequencing and Hi-C Technologies.</title>
        <authorList>
            <person name="Bai S."/>
            <person name="Wu H."/>
            <person name="Zhang J."/>
            <person name="Pan Z."/>
            <person name="Zhao W."/>
            <person name="Li Z."/>
            <person name="Tong C."/>
        </authorList>
    </citation>
    <scope>NUCLEOTIDE SEQUENCE</scope>
    <source>
        <tissue evidence="15">Leaf</tissue>
    </source>
</reference>
<dbReference type="InterPro" id="IPR058240">
    <property type="entry name" value="rSAM_sf"/>
</dbReference>
<dbReference type="GO" id="GO:0003723">
    <property type="term" value="F:RNA binding"/>
    <property type="evidence" value="ECO:0007669"/>
    <property type="project" value="UniProtKB-UniRule"/>
</dbReference>
<evidence type="ECO:0000256" key="2">
    <source>
        <dbReference type="ARBA" id="ARBA00022485"/>
    </source>
</evidence>
<evidence type="ECO:0000256" key="10">
    <source>
        <dbReference type="ARBA" id="ARBA00023014"/>
    </source>
</evidence>
<dbReference type="InterPro" id="IPR012677">
    <property type="entry name" value="Nucleotide-bd_a/b_plait_sf"/>
</dbReference>
<evidence type="ECO:0000256" key="4">
    <source>
        <dbReference type="ARBA" id="ARBA00022552"/>
    </source>
</evidence>
<keyword evidence="11" id="KW-0694">RNA-binding</keyword>
<dbReference type="Gene3D" id="1.10.150.530">
    <property type="match status" value="1"/>
</dbReference>
<keyword evidence="10" id="KW-0411">Iron-sulfur</keyword>
<dbReference type="InterPro" id="IPR007197">
    <property type="entry name" value="rSAM"/>
</dbReference>
<feature type="compositionally biased region" description="Basic residues" evidence="12">
    <location>
        <begin position="408"/>
        <end position="423"/>
    </location>
</feature>
<dbReference type="PANTHER" id="PTHR30544:SF5">
    <property type="entry name" value="RADICAL SAM CORE DOMAIN-CONTAINING PROTEIN"/>
    <property type="match status" value="1"/>
</dbReference>
<dbReference type="GO" id="GO:0030488">
    <property type="term" value="P:tRNA methylation"/>
    <property type="evidence" value="ECO:0007669"/>
    <property type="project" value="InterPro"/>
</dbReference>
<evidence type="ECO:0000259" key="13">
    <source>
        <dbReference type="PROSITE" id="PS50102"/>
    </source>
</evidence>
<dbReference type="Pfam" id="PF04055">
    <property type="entry name" value="Radical_SAM"/>
    <property type="match status" value="1"/>
</dbReference>
<keyword evidence="6" id="KW-0808">Transferase</keyword>
<evidence type="ECO:0000259" key="14">
    <source>
        <dbReference type="PROSITE" id="PS51918"/>
    </source>
</evidence>
<evidence type="ECO:0000256" key="12">
    <source>
        <dbReference type="SAM" id="MobiDB-lite"/>
    </source>
</evidence>
<evidence type="ECO:0000256" key="8">
    <source>
        <dbReference type="ARBA" id="ARBA00022723"/>
    </source>
</evidence>
<dbReference type="InterPro" id="IPR048641">
    <property type="entry name" value="RlmN_N"/>
</dbReference>
<dbReference type="SFLD" id="SFLDS00029">
    <property type="entry name" value="Radical_SAM"/>
    <property type="match status" value="1"/>
</dbReference>
<evidence type="ECO:0000313" key="16">
    <source>
        <dbReference type="Proteomes" id="UP000807159"/>
    </source>
</evidence>
<accession>A0A8T2Y8Z8</accession>
<keyword evidence="7" id="KW-0949">S-adenosyl-L-methionine</keyword>
<keyword evidence="16" id="KW-1185">Reference proteome</keyword>
<dbReference type="SMART" id="SM00360">
    <property type="entry name" value="RRM"/>
    <property type="match status" value="1"/>
</dbReference>
<evidence type="ECO:0000256" key="6">
    <source>
        <dbReference type="ARBA" id="ARBA00022679"/>
    </source>
</evidence>
<dbReference type="NCBIfam" id="TIGR00048">
    <property type="entry name" value="rRNA_mod_RlmN"/>
    <property type="match status" value="1"/>
</dbReference>
<dbReference type="Pfam" id="PF21016">
    <property type="entry name" value="RlmN_N"/>
    <property type="match status" value="1"/>
</dbReference>
<dbReference type="InterPro" id="IPR000504">
    <property type="entry name" value="RRM_dom"/>
</dbReference>
<evidence type="ECO:0000256" key="3">
    <source>
        <dbReference type="ARBA" id="ARBA00022490"/>
    </source>
</evidence>
<dbReference type="CDD" id="cd01335">
    <property type="entry name" value="Radical_SAM"/>
    <property type="match status" value="1"/>
</dbReference>
<feature type="compositionally biased region" description="Basic residues" evidence="12">
    <location>
        <begin position="543"/>
        <end position="568"/>
    </location>
</feature>
<feature type="compositionally biased region" description="Basic and acidic residues" evidence="12">
    <location>
        <begin position="576"/>
        <end position="606"/>
    </location>
</feature>
<dbReference type="GO" id="GO:0046872">
    <property type="term" value="F:metal ion binding"/>
    <property type="evidence" value="ECO:0007669"/>
    <property type="project" value="UniProtKB-KW"/>
</dbReference>
<dbReference type="AlphaFoldDB" id="A0A8T2Y8Z8"/>
<dbReference type="Gene3D" id="3.20.20.70">
    <property type="entry name" value="Aldolase class I"/>
    <property type="match status" value="1"/>
</dbReference>
<feature type="region of interest" description="Disordered" evidence="12">
    <location>
        <begin position="400"/>
        <end position="444"/>
    </location>
</feature>
<evidence type="ECO:0000256" key="1">
    <source>
        <dbReference type="ARBA" id="ARBA00001966"/>
    </source>
</evidence>
<gene>
    <name evidence="15" type="ORF">H0E87_016364</name>
</gene>
<dbReference type="InterPro" id="IPR040072">
    <property type="entry name" value="Methyltransferase_A"/>
</dbReference>
<dbReference type="PROSITE" id="PS50102">
    <property type="entry name" value="RRM"/>
    <property type="match status" value="1"/>
</dbReference>